<protein>
    <submittedName>
        <fullName evidence="6">Uncharacterized protein</fullName>
    </submittedName>
</protein>
<keyword evidence="7" id="KW-1185">Reference proteome</keyword>
<reference evidence="6 7" key="1">
    <citation type="submission" date="2020-04" db="EMBL/GenBank/DDBJ databases">
        <title>Donghicola sp., a member of the Rhodobacteraceae family isolated from mangrove forest in Thailand.</title>
        <authorList>
            <person name="Charoenyingcharoen P."/>
            <person name="Yukphan P."/>
        </authorList>
    </citation>
    <scope>NUCLEOTIDE SEQUENCE [LARGE SCALE GENOMIC DNA]</scope>
    <source>
        <strain evidence="6 7">C2-DW-16</strain>
    </source>
</reference>
<proteinExistence type="predicted"/>
<evidence type="ECO:0000313" key="6">
    <source>
        <dbReference type="EMBL" id="NVO29193.1"/>
    </source>
</evidence>
<feature type="coiled-coil region" evidence="2">
    <location>
        <begin position="149"/>
        <end position="183"/>
    </location>
</feature>
<feature type="signal peptide" evidence="3">
    <location>
        <begin position="1"/>
        <end position="25"/>
    </location>
</feature>
<dbReference type="RefSeq" id="WP_176855883.1">
    <property type="nucleotide sequence ID" value="NZ_JABCJD010000011.1"/>
</dbReference>
<accession>A0ABX2PIG8</accession>
<name>A0ABX2PIG8_9RHOB</name>
<feature type="domain" description="Polysaccharide export protein N-terminal" evidence="4">
    <location>
        <begin position="28"/>
        <end position="108"/>
    </location>
</feature>
<dbReference type="Gene3D" id="3.30.1950.10">
    <property type="entry name" value="wza like domain"/>
    <property type="match status" value="1"/>
</dbReference>
<evidence type="ECO:0000259" key="5">
    <source>
        <dbReference type="Pfam" id="PF25994"/>
    </source>
</evidence>
<evidence type="ECO:0000313" key="7">
    <source>
        <dbReference type="Proteomes" id="UP000523601"/>
    </source>
</evidence>
<sequence length="390" mass="42849">MPKIFMKLSTAFLLLLSFASNPALSEEVAKGDTLEISILEWDRASGSVRLWENLSSDYPVSDEGKINFPFLGDVVAVGIDTNNLAVDISNLLLERLNLADVPAVRVSISDRSPVLVYGIVRNAGRIEFRKGQTVRKVFVAAGATPFSLSENLGLELEEVSASLDNLNQRHALLSTRLERLQAEGMGRAELALPPSIDKNFESIQDIEQSIFGLNREQSARRQKLLTDQIQLLKNEIESLDVQAISTEKQLELTKAQLDVVDDLAARGLTVNSRRLDALSLVSNLEARMLTLRLAKTEAQQNLALAEIDLVDAKSGASVVQLVNAQDVKNQILMLEAQRITLSTRAKLLAATLEPSSVLEARLWRSGMDVPVVVDFEAPVLPGDVIEFRSK</sequence>
<dbReference type="InterPro" id="IPR058781">
    <property type="entry name" value="HH_AprE-like"/>
</dbReference>
<dbReference type="Proteomes" id="UP000523601">
    <property type="component" value="Unassembled WGS sequence"/>
</dbReference>
<dbReference type="Pfam" id="PF02563">
    <property type="entry name" value="Poly_export"/>
    <property type="match status" value="1"/>
</dbReference>
<dbReference type="EMBL" id="JABCJD010000011">
    <property type="protein sequence ID" value="NVO29193.1"/>
    <property type="molecule type" value="Genomic_DNA"/>
</dbReference>
<dbReference type="PANTHER" id="PTHR33619">
    <property type="entry name" value="POLYSACCHARIDE EXPORT PROTEIN GFCE-RELATED"/>
    <property type="match status" value="1"/>
</dbReference>
<comment type="caution">
    <text evidence="6">The sequence shown here is derived from an EMBL/GenBank/DDBJ whole genome shotgun (WGS) entry which is preliminary data.</text>
</comment>
<evidence type="ECO:0000256" key="3">
    <source>
        <dbReference type="SAM" id="SignalP"/>
    </source>
</evidence>
<feature type="domain" description="AprE-like long alpha-helical hairpin" evidence="5">
    <location>
        <begin position="160"/>
        <end position="316"/>
    </location>
</feature>
<keyword evidence="2" id="KW-0175">Coiled coil</keyword>
<keyword evidence="1 3" id="KW-0732">Signal</keyword>
<feature type="chain" id="PRO_5046522227" evidence="3">
    <location>
        <begin position="26"/>
        <end position="390"/>
    </location>
</feature>
<evidence type="ECO:0000256" key="1">
    <source>
        <dbReference type="ARBA" id="ARBA00022729"/>
    </source>
</evidence>
<evidence type="ECO:0000256" key="2">
    <source>
        <dbReference type="SAM" id="Coils"/>
    </source>
</evidence>
<dbReference type="Pfam" id="PF25994">
    <property type="entry name" value="HH_AprE"/>
    <property type="match status" value="1"/>
</dbReference>
<dbReference type="InterPro" id="IPR003715">
    <property type="entry name" value="Poly_export_N"/>
</dbReference>
<organism evidence="6 7">
    <name type="scientific">Donghicola mangrovi</name>
    <dbReference type="NCBI Taxonomy" id="2729614"/>
    <lineage>
        <taxon>Bacteria</taxon>
        <taxon>Pseudomonadati</taxon>
        <taxon>Pseudomonadota</taxon>
        <taxon>Alphaproteobacteria</taxon>
        <taxon>Rhodobacterales</taxon>
        <taxon>Roseobacteraceae</taxon>
        <taxon>Donghicola</taxon>
    </lineage>
</organism>
<dbReference type="InterPro" id="IPR049712">
    <property type="entry name" value="Poly_export"/>
</dbReference>
<evidence type="ECO:0000259" key="4">
    <source>
        <dbReference type="Pfam" id="PF02563"/>
    </source>
</evidence>
<dbReference type="PANTHER" id="PTHR33619:SF3">
    <property type="entry name" value="POLYSACCHARIDE EXPORT PROTEIN GFCE-RELATED"/>
    <property type="match status" value="1"/>
</dbReference>
<feature type="coiled-coil region" evidence="2">
    <location>
        <begin position="215"/>
        <end position="249"/>
    </location>
</feature>
<gene>
    <name evidence="6" type="ORF">HJ526_17360</name>
</gene>